<dbReference type="Pfam" id="PF03706">
    <property type="entry name" value="LPG_synthase_TM"/>
    <property type="match status" value="1"/>
</dbReference>
<evidence type="ECO:0000256" key="6">
    <source>
        <dbReference type="SAM" id="Phobius"/>
    </source>
</evidence>
<keyword evidence="2" id="KW-1003">Cell membrane</keyword>
<feature type="transmembrane region" description="Helical" evidence="6">
    <location>
        <begin position="128"/>
        <end position="149"/>
    </location>
</feature>
<dbReference type="Proteomes" id="UP001165263">
    <property type="component" value="Unassembled WGS sequence"/>
</dbReference>
<proteinExistence type="predicted"/>
<reference evidence="7" key="1">
    <citation type="submission" date="2022-08" db="EMBL/GenBank/DDBJ databases">
        <title>Reclassification of Massilia species as members of the genera Telluria, Duganella, Pseudoduganella, Mokoshia gen. nov. and Zemynaea gen. nov. using orthogonal and non-orthogonal genome-based approaches.</title>
        <authorList>
            <person name="Bowman J.P."/>
        </authorList>
    </citation>
    <scope>NUCLEOTIDE SEQUENCE</scope>
    <source>
        <strain evidence="7">LMG 11547</strain>
    </source>
</reference>
<dbReference type="InterPro" id="IPR022791">
    <property type="entry name" value="L-PG_synthase/AglD"/>
</dbReference>
<evidence type="ECO:0000256" key="5">
    <source>
        <dbReference type="ARBA" id="ARBA00023136"/>
    </source>
</evidence>
<evidence type="ECO:0000256" key="1">
    <source>
        <dbReference type="ARBA" id="ARBA00004651"/>
    </source>
</evidence>
<sequence>MSRTGTMGWLAWSASIAGLALLAALVVAEGWSGIVGAFERAGWALLLVVPARVVTQALDTRGWRVLLAPFDPGRAAGPLFLLWVAFVREAVNRLLPVANIGGEVAGVRLACVRVSDTAGVTASVVVEVLLTIVVLYLFCGAGAVLMLKLAAGPGLVGIVAAALALSLPLPLLAWWLLRHGAPFARLEQWALRLLGPRNRIAPHLDGAAIDAAIGRLFRQRGRLARAAAWSLLANVLGTFETWFALALLGHPVGLQAALAIEALTQAVRHAGFIVPAGLGVQEAAVLLFGQLAGVGGDVALSLALVKRMREVATGVPALVSWHWFEVRRLRLLRVLAQGPRL</sequence>
<name>A0ABT2BZK4_9BURK</name>
<evidence type="ECO:0000256" key="4">
    <source>
        <dbReference type="ARBA" id="ARBA00022989"/>
    </source>
</evidence>
<organism evidence="7 8">
    <name type="scientific">Telluria mixta</name>
    <dbReference type="NCBI Taxonomy" id="34071"/>
    <lineage>
        <taxon>Bacteria</taxon>
        <taxon>Pseudomonadati</taxon>
        <taxon>Pseudomonadota</taxon>
        <taxon>Betaproteobacteria</taxon>
        <taxon>Burkholderiales</taxon>
        <taxon>Oxalobacteraceae</taxon>
        <taxon>Telluria group</taxon>
        <taxon>Telluria</taxon>
    </lineage>
</organism>
<evidence type="ECO:0000256" key="3">
    <source>
        <dbReference type="ARBA" id="ARBA00022692"/>
    </source>
</evidence>
<feature type="transmembrane region" description="Helical" evidence="6">
    <location>
        <begin position="283"/>
        <end position="305"/>
    </location>
</feature>
<evidence type="ECO:0000313" key="7">
    <source>
        <dbReference type="EMBL" id="MCS0630377.1"/>
    </source>
</evidence>
<keyword evidence="8" id="KW-1185">Reference proteome</keyword>
<dbReference type="RefSeq" id="WP_259449486.1">
    <property type="nucleotide sequence ID" value="NZ_CP119520.1"/>
</dbReference>
<feature type="transmembrane region" description="Helical" evidence="6">
    <location>
        <begin position="155"/>
        <end position="177"/>
    </location>
</feature>
<gene>
    <name evidence="7" type="ORF">NX786_13625</name>
</gene>
<dbReference type="EMBL" id="JANUHC010000004">
    <property type="protein sequence ID" value="MCS0630377.1"/>
    <property type="molecule type" value="Genomic_DNA"/>
</dbReference>
<comment type="caution">
    <text evidence="7">The sequence shown here is derived from an EMBL/GenBank/DDBJ whole genome shotgun (WGS) entry which is preliminary data.</text>
</comment>
<keyword evidence="5 6" id="KW-0472">Membrane</keyword>
<evidence type="ECO:0000256" key="2">
    <source>
        <dbReference type="ARBA" id="ARBA00022475"/>
    </source>
</evidence>
<comment type="subcellular location">
    <subcellularLocation>
        <location evidence="1">Cell membrane</location>
        <topology evidence="1">Multi-pass membrane protein</topology>
    </subcellularLocation>
</comment>
<protein>
    <submittedName>
        <fullName evidence="7">Lysylphosphatidylglycerol synthase domain-containing protein</fullName>
    </submittedName>
</protein>
<keyword evidence="4 6" id="KW-1133">Transmembrane helix</keyword>
<feature type="transmembrane region" description="Helical" evidence="6">
    <location>
        <begin position="226"/>
        <end position="248"/>
    </location>
</feature>
<keyword evidence="3 6" id="KW-0812">Transmembrane</keyword>
<evidence type="ECO:0000313" key="8">
    <source>
        <dbReference type="Proteomes" id="UP001165263"/>
    </source>
</evidence>
<dbReference type="NCBIfam" id="TIGR03476">
    <property type="entry name" value="HpnL"/>
    <property type="match status" value="1"/>
</dbReference>
<accession>A0ABT2BZK4</accession>